<organism evidence="1 2">
    <name type="scientific">Listeria monocytogenes serotype 4a (strain M7)</name>
    <dbReference type="NCBI Taxonomy" id="1030009"/>
    <lineage>
        <taxon>Bacteria</taxon>
        <taxon>Bacillati</taxon>
        <taxon>Bacillota</taxon>
        <taxon>Bacilli</taxon>
        <taxon>Bacillales</taxon>
        <taxon>Listeriaceae</taxon>
        <taxon>Listeria</taxon>
    </lineage>
</organism>
<dbReference type="KEGG" id="lmq:LMM7_1074"/>
<dbReference type="EMBL" id="CP002816">
    <property type="protein sequence ID" value="AEH92079.1"/>
    <property type="molecule type" value="Genomic_DNA"/>
</dbReference>
<dbReference type="GO" id="GO:0006777">
    <property type="term" value="P:Mo-molybdopterin cofactor biosynthetic process"/>
    <property type="evidence" value="ECO:0007669"/>
    <property type="project" value="InterPro"/>
</dbReference>
<dbReference type="RefSeq" id="WP_003730107.1">
    <property type="nucleotide sequence ID" value="NC_017537.1"/>
</dbReference>
<proteinExistence type="predicted"/>
<dbReference type="PANTHER" id="PTHR23404">
    <property type="entry name" value="MOLYBDOPTERIN SYNTHASE RELATED"/>
    <property type="match status" value="1"/>
</dbReference>
<dbReference type="InterPro" id="IPR036563">
    <property type="entry name" value="MoaE_sf"/>
</dbReference>
<evidence type="ECO:0000313" key="2">
    <source>
        <dbReference type="Proteomes" id="UP000000486"/>
    </source>
</evidence>
<protein>
    <submittedName>
        <fullName evidence="1">Putative molybdopterin converting factor, subunit 2</fullName>
    </submittedName>
</protein>
<reference evidence="1 2" key="1">
    <citation type="journal article" date="2011" name="J. Bacteriol.">
        <title>Genome sequence of the nonpathogenic Listeria monocytogenes serovar 4a strain M7.</title>
        <authorList>
            <person name="Chen J."/>
            <person name="Xia Y."/>
            <person name="Cheng C."/>
            <person name="Fang C."/>
            <person name="Shan Y."/>
            <person name="Jin G."/>
            <person name="Fang W."/>
        </authorList>
    </citation>
    <scope>NUCLEOTIDE SEQUENCE [LARGE SCALE GENOMIC DNA]</scope>
    <source>
        <strain evidence="1 2">M7</strain>
    </source>
</reference>
<dbReference type="HOGENOM" id="CLU_089568_1_2_9"/>
<name>A0A0E0UUS1_LISMM</name>
<dbReference type="SUPFAM" id="SSF54690">
    <property type="entry name" value="Molybdopterin synthase subunit MoaE"/>
    <property type="match status" value="1"/>
</dbReference>
<dbReference type="FunFam" id="3.90.1170.40:FF:000006">
    <property type="entry name" value="Molybdenum cofactor biosynthesis protein MoaE"/>
    <property type="match status" value="1"/>
</dbReference>
<gene>
    <name evidence="1" type="primary">moaE</name>
    <name evidence="1" type="ordered locus">LMM7_1074</name>
</gene>
<accession>A0A0E0UUS1</accession>
<sequence length="140" mass="15910">MKYVALQHEKIEIGSLSDKLINKNHGGTNLFVGTIREWTGDIQTEEIRYTSYEEMALKELNKLAAEVETKWGADVVIVHRLGLLQITDVAVVIGVSTPHRAACYEGSRYIIERLKERVPIWKEEKDVDKTRWGGIDANNS</sequence>
<dbReference type="Proteomes" id="UP000000486">
    <property type="component" value="Chromosome"/>
</dbReference>
<dbReference type="PATRIC" id="fig|1030009.3.peg.1063"/>
<dbReference type="Pfam" id="PF02391">
    <property type="entry name" value="MoaE"/>
    <property type="match status" value="1"/>
</dbReference>
<dbReference type="Gene3D" id="3.90.1170.40">
    <property type="entry name" value="Molybdopterin biosynthesis MoaE subunit"/>
    <property type="match status" value="1"/>
</dbReference>
<evidence type="ECO:0000313" key="1">
    <source>
        <dbReference type="EMBL" id="AEH92079.1"/>
    </source>
</evidence>
<dbReference type="AlphaFoldDB" id="A0A0E0UUS1"/>
<dbReference type="InterPro" id="IPR003448">
    <property type="entry name" value="Mopterin_biosynth_MoaE"/>
</dbReference>
<dbReference type="CDD" id="cd00756">
    <property type="entry name" value="MoaE"/>
    <property type="match status" value="1"/>
</dbReference>